<organism evidence="4 5">
    <name type="scientific">Pleomassaria siparia CBS 279.74</name>
    <dbReference type="NCBI Taxonomy" id="1314801"/>
    <lineage>
        <taxon>Eukaryota</taxon>
        <taxon>Fungi</taxon>
        <taxon>Dikarya</taxon>
        <taxon>Ascomycota</taxon>
        <taxon>Pezizomycotina</taxon>
        <taxon>Dothideomycetes</taxon>
        <taxon>Pleosporomycetidae</taxon>
        <taxon>Pleosporales</taxon>
        <taxon>Pleomassariaceae</taxon>
        <taxon>Pleomassaria</taxon>
    </lineage>
</organism>
<feature type="domain" description="DUF7223" evidence="3">
    <location>
        <begin position="301"/>
        <end position="448"/>
    </location>
</feature>
<dbReference type="Proteomes" id="UP000799428">
    <property type="component" value="Unassembled WGS sequence"/>
</dbReference>
<feature type="chain" id="PRO_5026015074" description="Acid protease" evidence="1">
    <location>
        <begin position="22"/>
        <end position="527"/>
    </location>
</feature>
<evidence type="ECO:0000256" key="1">
    <source>
        <dbReference type="SAM" id="SignalP"/>
    </source>
</evidence>
<dbReference type="Pfam" id="PF22974">
    <property type="entry name" value="DUF7029"/>
    <property type="match status" value="1"/>
</dbReference>
<gene>
    <name evidence="4" type="ORF">K504DRAFT_458697</name>
</gene>
<feature type="signal peptide" evidence="1">
    <location>
        <begin position="1"/>
        <end position="21"/>
    </location>
</feature>
<evidence type="ECO:0000259" key="2">
    <source>
        <dbReference type="Pfam" id="PF22974"/>
    </source>
</evidence>
<evidence type="ECO:0000313" key="5">
    <source>
        <dbReference type="Proteomes" id="UP000799428"/>
    </source>
</evidence>
<dbReference type="InterPro" id="IPR054293">
    <property type="entry name" value="DUF7029"/>
</dbReference>
<evidence type="ECO:0000313" key="4">
    <source>
        <dbReference type="EMBL" id="KAF2707256.1"/>
    </source>
</evidence>
<sequence>MTTFLNIVAVVAITFNSLASGAPAPSVVPSAVPRPAEVLTPVHNIPDLDSSLADLLNGLSARDDLPPRAAASTPSASSPSIILTPIKSSPLADDSSLLNVLSKRATHASLKPKTNVTLNYAASGDVLMVAQINVAMAHPSILLEDIDTVTAVDCSANSVDVTFGNQADFEESLSSWPTSDFLLFTNHLGDCDTDNKRGLYAVNSMKFNNATFTITASTIKSKFEKATTTKMQIGFAQVAANTTTAKRAVTQTFLGNFPGKLSLFPSSGPVSKGISVSVTEPHIGGHLNVRGKVKYNFLHPKKSKIYVEVDLSVESSAKVKVSTHAAYDDSVYTYSPGSATVSAFSIPGILDVGPMMTCGLGVEVSVSGAVDISSNITTSYDGFMHLDLMDSSKTVTSGWKPVYTHQTNISATVEAQVNPYLSVTAEIGVRFLEGLLDLSSGIKAKPQLVNVFTANGQFNIANDASVTLPAPTEKVCTNGMWYSSAFAFTVNAFVTQFYSLELYRVDIPIYKSGCWNWVSEIMSGISA</sequence>
<keyword evidence="5" id="KW-1185">Reference proteome</keyword>
<dbReference type="InterPro" id="IPR055647">
    <property type="entry name" value="DUF7223"/>
</dbReference>
<dbReference type="OrthoDB" id="160645at2759"/>
<name>A0A6G1K313_9PLEO</name>
<proteinExistence type="predicted"/>
<evidence type="ECO:0000259" key="3">
    <source>
        <dbReference type="Pfam" id="PF23865"/>
    </source>
</evidence>
<reference evidence="4" key="1">
    <citation type="journal article" date="2020" name="Stud. Mycol.">
        <title>101 Dothideomycetes genomes: a test case for predicting lifestyles and emergence of pathogens.</title>
        <authorList>
            <person name="Haridas S."/>
            <person name="Albert R."/>
            <person name="Binder M."/>
            <person name="Bloem J."/>
            <person name="Labutti K."/>
            <person name="Salamov A."/>
            <person name="Andreopoulos B."/>
            <person name="Baker S."/>
            <person name="Barry K."/>
            <person name="Bills G."/>
            <person name="Bluhm B."/>
            <person name="Cannon C."/>
            <person name="Castanera R."/>
            <person name="Culley D."/>
            <person name="Daum C."/>
            <person name="Ezra D."/>
            <person name="Gonzalez J."/>
            <person name="Henrissat B."/>
            <person name="Kuo A."/>
            <person name="Liang C."/>
            <person name="Lipzen A."/>
            <person name="Lutzoni F."/>
            <person name="Magnuson J."/>
            <person name="Mondo S."/>
            <person name="Nolan M."/>
            <person name="Ohm R."/>
            <person name="Pangilinan J."/>
            <person name="Park H.-J."/>
            <person name="Ramirez L."/>
            <person name="Alfaro M."/>
            <person name="Sun H."/>
            <person name="Tritt A."/>
            <person name="Yoshinaga Y."/>
            <person name="Zwiers L.-H."/>
            <person name="Turgeon B."/>
            <person name="Goodwin S."/>
            <person name="Spatafora J."/>
            <person name="Crous P."/>
            <person name="Grigoriev I."/>
        </authorList>
    </citation>
    <scope>NUCLEOTIDE SEQUENCE</scope>
    <source>
        <strain evidence="4">CBS 279.74</strain>
    </source>
</reference>
<dbReference type="EMBL" id="MU005774">
    <property type="protein sequence ID" value="KAF2707256.1"/>
    <property type="molecule type" value="Genomic_DNA"/>
</dbReference>
<accession>A0A6G1K313</accession>
<dbReference type="Pfam" id="PF23865">
    <property type="entry name" value="DUF7223"/>
    <property type="match status" value="1"/>
</dbReference>
<dbReference type="AlphaFoldDB" id="A0A6G1K313"/>
<evidence type="ECO:0008006" key="6">
    <source>
        <dbReference type="Google" id="ProtNLM"/>
    </source>
</evidence>
<protein>
    <recommendedName>
        <fullName evidence="6">Acid protease</fullName>
    </recommendedName>
</protein>
<feature type="domain" description="DUF7029" evidence="2">
    <location>
        <begin position="134"/>
        <end position="229"/>
    </location>
</feature>
<keyword evidence="1" id="KW-0732">Signal</keyword>